<protein>
    <submittedName>
        <fullName evidence="2">Uncharacterized protein</fullName>
    </submittedName>
</protein>
<dbReference type="GO" id="GO:0016491">
    <property type="term" value="F:oxidoreductase activity"/>
    <property type="evidence" value="ECO:0007669"/>
    <property type="project" value="UniProtKB-KW"/>
</dbReference>
<accession>A0A6B2L8F7</accession>
<evidence type="ECO:0000313" key="2">
    <source>
        <dbReference type="EMBL" id="NDV33098.1"/>
    </source>
</evidence>
<dbReference type="PANTHER" id="PTHR35870:SF1">
    <property type="entry name" value="PROTEIN, PUTATIVE (AFU_ORTHOLOGUE AFUA_5G03330)-RELATED"/>
    <property type="match status" value="1"/>
</dbReference>
<proteinExistence type="predicted"/>
<dbReference type="PANTHER" id="PTHR35870">
    <property type="entry name" value="PROTEIN, PUTATIVE (AFU_ORTHOLOGUE AFUA_5G03330)-RELATED"/>
    <property type="match status" value="1"/>
</dbReference>
<sequence length="326" mass="38156">MKEYFRLYVEGVGHPAPLEPALKYEDWNDKHVLNDNNWKDHLGNSLWGMDELKSPYWFLEYKRFFTEKLNSLGIDLLIETYLPQLVDGLIGAALHPLIHVGWGLYFENNEMVVDGLAYICFAYVNIKHKLKSPHSKTPSEILREVKEDSLFDSARVDGGFQPTIHNITNNLPVILKINEYAKSFKLQKDSNPKDLLYDFTIMLTELFYATKCEDFFILHGVTAIFGLYSILPKLSNKNQFKLLKSYWLMCVTVYIAQGRPPLVREATDIPMDFKDWKTLKAETIKSQDEHKVKITFVCRQFSKFYPQHNQLFFNVAYETLHSKWTF</sequence>
<dbReference type="AlphaFoldDB" id="A0A6B2L8F7"/>
<dbReference type="EMBL" id="GIBP01004129">
    <property type="protein sequence ID" value="NDV33098.1"/>
    <property type="molecule type" value="Transcribed_RNA"/>
</dbReference>
<keyword evidence="1" id="KW-0560">Oxidoreductase</keyword>
<evidence type="ECO:0000256" key="1">
    <source>
        <dbReference type="ARBA" id="ARBA00023002"/>
    </source>
</evidence>
<organism evidence="2">
    <name type="scientific">Arcella intermedia</name>
    <dbReference type="NCBI Taxonomy" id="1963864"/>
    <lineage>
        <taxon>Eukaryota</taxon>
        <taxon>Amoebozoa</taxon>
        <taxon>Tubulinea</taxon>
        <taxon>Elardia</taxon>
        <taxon>Arcellinida</taxon>
        <taxon>Sphaerothecina</taxon>
        <taxon>Arcellidae</taxon>
        <taxon>Arcella</taxon>
    </lineage>
</organism>
<dbReference type="InterPro" id="IPR025337">
    <property type="entry name" value="Questin_oxidase-like"/>
</dbReference>
<dbReference type="Pfam" id="PF14027">
    <property type="entry name" value="Questin_oxidase"/>
    <property type="match status" value="1"/>
</dbReference>
<name>A0A6B2L8F7_9EUKA</name>
<reference evidence="2" key="1">
    <citation type="journal article" date="2020" name="J. Eukaryot. Microbiol.">
        <title>De novo Sequencing, Assembly and Annotation of the Transcriptome for the Free-Living Testate Amoeba Arcella intermedia.</title>
        <authorList>
            <person name="Ribeiro G.M."/>
            <person name="Porfirio-Sousa A.L."/>
            <person name="Maurer-Alcala X.X."/>
            <person name="Katz L.A."/>
            <person name="Lahr D.J.G."/>
        </authorList>
    </citation>
    <scope>NUCLEOTIDE SEQUENCE</scope>
</reference>